<dbReference type="GO" id="GO:0005737">
    <property type="term" value="C:cytoplasm"/>
    <property type="evidence" value="ECO:0007669"/>
    <property type="project" value="TreeGrafter"/>
</dbReference>
<proteinExistence type="inferred from homology"/>
<reference evidence="4" key="3">
    <citation type="submission" date="2010-08" db="EMBL/GenBank/DDBJ databases">
        <authorList>
            <person name="Durkin A.S."/>
            <person name="Nelson K.E."/>
            <person name="Morrison M."/>
            <person name="Forsberg C.W."/>
            <person name="Wilson D.B."/>
            <person name="Russell J.B."/>
            <person name="Cann I.K.O."/>
            <person name="Mackie R.I."/>
            <person name="White B.A."/>
        </authorList>
    </citation>
    <scope>NUCLEOTIDE SEQUENCE</scope>
    <source>
        <strain evidence="4">S85</strain>
    </source>
</reference>
<dbReference type="KEGG" id="fsc:FSU_1437"/>
<dbReference type="InterPro" id="IPR050126">
    <property type="entry name" value="Ap4A_hydrolase"/>
</dbReference>
<dbReference type="Gene3D" id="3.60.21.10">
    <property type="match status" value="1"/>
</dbReference>
<dbReference type="eggNOG" id="COG0639">
    <property type="taxonomic scope" value="Bacteria"/>
</dbReference>
<evidence type="ECO:0000259" key="2">
    <source>
        <dbReference type="Pfam" id="PF12850"/>
    </source>
</evidence>
<dbReference type="Proteomes" id="UP000000517">
    <property type="component" value="Chromosome"/>
</dbReference>
<dbReference type="InterPro" id="IPR029052">
    <property type="entry name" value="Metallo-depent_PP-like"/>
</dbReference>
<reference evidence="3 6" key="1">
    <citation type="submission" date="2009-10" db="EMBL/GenBank/DDBJ databases">
        <title>Complete sequence of Fibrobacter succinogenes subsp. succinogenes S85.</title>
        <authorList>
            <consortium name="US DOE Joint Genome Institute"/>
            <person name="Lucas S."/>
            <person name="Copeland A."/>
            <person name="Lapidus A."/>
            <person name="Glavina del Rio T."/>
            <person name="Tice H."/>
            <person name="Bruce D."/>
            <person name="Goodwin L."/>
            <person name="Pitluck S."/>
            <person name="Chertkov O."/>
            <person name="Detter J.C."/>
            <person name="Han C."/>
            <person name="Tapia R."/>
            <person name="Larimer F."/>
            <person name="Land M."/>
            <person name="Hauser L."/>
            <person name="Kyrpides N."/>
            <person name="Mikhailova N."/>
            <person name="Weimer P.J."/>
            <person name="Stevenson D.M."/>
            <person name="Boyum J."/>
            <person name="Brumm P.I."/>
            <person name="Mead D."/>
        </authorList>
    </citation>
    <scope>NUCLEOTIDE SEQUENCE [LARGE SCALE GENOMIC DNA]</scope>
    <source>
        <strain evidence="6">ATCC 19169 / S85</strain>
        <strain evidence="3">S85</strain>
    </source>
</reference>
<dbReference type="InterPro" id="IPR011152">
    <property type="entry name" value="Pesterase_MJ0912"/>
</dbReference>
<evidence type="ECO:0000256" key="1">
    <source>
        <dbReference type="ARBA" id="ARBA00008950"/>
    </source>
</evidence>
<reference evidence="5" key="2">
    <citation type="submission" date="2010-08" db="EMBL/GenBank/DDBJ databases">
        <title>Complete sequence of Fibrobacter succinogenes subsp. succinogenes S85.</title>
        <authorList>
            <person name="Durkin A.S."/>
            <person name="Nelson K.E."/>
            <person name="Morrison M."/>
            <person name="Forsberg C.W."/>
            <person name="Wilson D.B."/>
            <person name="Russell J.B."/>
            <person name="Cann I.K.O."/>
            <person name="Mackie R.I."/>
            <person name="White B.A."/>
        </authorList>
    </citation>
    <scope>NUCLEOTIDE SEQUENCE [LARGE SCALE GENOMIC DNA]</scope>
    <source>
        <strain evidence="5">ATCC 19169 / S85</strain>
    </source>
</reference>
<feature type="domain" description="Calcineurin-like phosphoesterase" evidence="2">
    <location>
        <begin position="1"/>
        <end position="207"/>
    </location>
</feature>
<evidence type="ECO:0000313" key="3">
    <source>
        <dbReference type="EMBL" id="ACX74596.1"/>
    </source>
</evidence>
<dbReference type="Pfam" id="PF12850">
    <property type="entry name" value="Metallophos_2"/>
    <property type="match status" value="1"/>
</dbReference>
<gene>
    <name evidence="3" type="ordered locus">Fisuc_0991</name>
    <name evidence="4" type="ordered locus">FSU_1437</name>
</gene>
<protein>
    <submittedName>
        <fullName evidence="3">Metallophosphoesterase</fullName>
    </submittedName>
    <submittedName>
        <fullName evidence="4">Ser/Thr protein phosphatase family protein</fullName>
    </submittedName>
</protein>
<dbReference type="OrthoDB" id="9813918at2"/>
<dbReference type="GO" id="GO:0016791">
    <property type="term" value="F:phosphatase activity"/>
    <property type="evidence" value="ECO:0007669"/>
    <property type="project" value="TreeGrafter"/>
</dbReference>
<dbReference type="InterPro" id="IPR024654">
    <property type="entry name" value="Calcineurin-like_PHP_lpxH"/>
</dbReference>
<comment type="similarity">
    <text evidence="1">Belongs to the metallophosphoesterase superfamily. YfcE family.</text>
</comment>
<dbReference type="RefSeq" id="WP_014545729.1">
    <property type="nucleotide sequence ID" value="NC_013410.1"/>
</dbReference>
<dbReference type="PIRSF" id="PIRSF000883">
    <property type="entry name" value="Pesterase_MJ0912"/>
    <property type="match status" value="1"/>
</dbReference>
<keyword evidence="6" id="KW-1185">Reference proteome</keyword>
<name>C9RPD2_FIBSS</name>
<dbReference type="SUPFAM" id="SSF56300">
    <property type="entry name" value="Metallo-dependent phosphatases"/>
    <property type="match status" value="1"/>
</dbReference>
<dbReference type="AlphaFoldDB" id="C9RPD2"/>
<dbReference type="PANTHER" id="PTHR42850:SF2">
    <property type="entry name" value="BLL5683 PROTEIN"/>
    <property type="match status" value="1"/>
</dbReference>
<dbReference type="KEGG" id="fsu:Fisuc_0991"/>
<accession>C9RPD2</accession>
<sequence length="242" mass="27837">MRLALLSDIHANVTALNAVLEEIRRRHVDKFVLLGDLVNYGMRPNEIVDMIRGMDDKFVAKIWGNHEKAVMDNDTTRFATDRGRAILHYTQKRLSQESIDFINNKMNRDGTCSLEIDGKKFLLVHGILGDPYWGKFTPVELTREEYAEFDYVLTAHSHVCHYFEVLFKADSPSTRNKKKTVFINPGSVGQPRNINPCAQFGILDTETTEYEHVCVPYDIVAEQDLYTDEVDVFYKDRLTLGI</sequence>
<evidence type="ECO:0000313" key="6">
    <source>
        <dbReference type="Proteomes" id="UP000001497"/>
    </source>
</evidence>
<dbReference type="EMBL" id="CP002158">
    <property type="protein sequence ID" value="ADL25240.1"/>
    <property type="molecule type" value="Genomic_DNA"/>
</dbReference>
<evidence type="ECO:0000313" key="4">
    <source>
        <dbReference type="EMBL" id="ADL25240.1"/>
    </source>
</evidence>
<evidence type="ECO:0000313" key="5">
    <source>
        <dbReference type="Proteomes" id="UP000000517"/>
    </source>
</evidence>
<dbReference type="HOGENOM" id="CLU_074761_0_1_0"/>
<dbReference type="EMBL" id="CP001792">
    <property type="protein sequence ID" value="ACX74596.1"/>
    <property type="molecule type" value="Genomic_DNA"/>
</dbReference>
<dbReference type="PANTHER" id="PTHR42850">
    <property type="entry name" value="METALLOPHOSPHOESTERASE"/>
    <property type="match status" value="1"/>
</dbReference>
<organism evidence="4 5">
    <name type="scientific">Fibrobacter succinogenes (strain ATCC 19169 / S85)</name>
    <dbReference type="NCBI Taxonomy" id="59374"/>
    <lineage>
        <taxon>Bacteria</taxon>
        <taxon>Pseudomonadati</taxon>
        <taxon>Fibrobacterota</taxon>
        <taxon>Fibrobacteria</taxon>
        <taxon>Fibrobacterales</taxon>
        <taxon>Fibrobacteraceae</taxon>
        <taxon>Fibrobacter</taxon>
    </lineage>
</organism>
<dbReference type="Proteomes" id="UP000001497">
    <property type="component" value="Chromosome"/>
</dbReference>
<dbReference type="STRING" id="59374.FSU_1437"/>